<reference evidence="1" key="1">
    <citation type="submission" date="2020-05" db="EMBL/GenBank/DDBJ databases">
        <authorList>
            <person name="Chiriac C."/>
            <person name="Salcher M."/>
            <person name="Ghai R."/>
            <person name="Kavagutti S V."/>
        </authorList>
    </citation>
    <scope>NUCLEOTIDE SEQUENCE</scope>
</reference>
<protein>
    <submittedName>
        <fullName evidence="1">Unannotated protein</fullName>
    </submittedName>
</protein>
<dbReference type="EMBL" id="CAFBOZ010000112">
    <property type="protein sequence ID" value="CAB5004565.1"/>
    <property type="molecule type" value="Genomic_DNA"/>
</dbReference>
<name>A0A6J7PJH8_9ZZZZ</name>
<dbReference type="AlphaFoldDB" id="A0A6J7PJH8"/>
<accession>A0A6J7PJH8</accession>
<organism evidence="1">
    <name type="scientific">freshwater metagenome</name>
    <dbReference type="NCBI Taxonomy" id="449393"/>
    <lineage>
        <taxon>unclassified sequences</taxon>
        <taxon>metagenomes</taxon>
        <taxon>ecological metagenomes</taxon>
    </lineage>
</organism>
<proteinExistence type="predicted"/>
<gene>
    <name evidence="1" type="ORF">UFOPK3992_00892</name>
</gene>
<evidence type="ECO:0000313" key="1">
    <source>
        <dbReference type="EMBL" id="CAB5004565.1"/>
    </source>
</evidence>
<sequence length="83" mass="7962">MKLTTLVDVPPGAVTVTLAAPATPAGVVAVISVAELTTTLVAGLAPKFTAVAPVKSVPAMVTTVPAASGPLIGLNNVTVGAAM</sequence>